<dbReference type="Proteomes" id="UP000811619">
    <property type="component" value="Unassembled WGS sequence"/>
</dbReference>
<dbReference type="EMBL" id="SRPY01000127">
    <property type="protein sequence ID" value="KAG5928270.1"/>
    <property type="molecule type" value="Genomic_DNA"/>
</dbReference>
<keyword evidence="3" id="KW-1185">Reference proteome</keyword>
<feature type="domain" description="2EXR" evidence="1">
    <location>
        <begin position="7"/>
        <end position="86"/>
    </location>
</feature>
<evidence type="ECO:0000313" key="2">
    <source>
        <dbReference type="EMBL" id="KAG5928270.1"/>
    </source>
</evidence>
<organism evidence="2 3">
    <name type="scientific">Claviceps africana</name>
    <dbReference type="NCBI Taxonomy" id="83212"/>
    <lineage>
        <taxon>Eukaryota</taxon>
        <taxon>Fungi</taxon>
        <taxon>Dikarya</taxon>
        <taxon>Ascomycota</taxon>
        <taxon>Pezizomycotina</taxon>
        <taxon>Sordariomycetes</taxon>
        <taxon>Hypocreomycetidae</taxon>
        <taxon>Hypocreales</taxon>
        <taxon>Clavicipitaceae</taxon>
        <taxon>Claviceps</taxon>
    </lineage>
</organism>
<feature type="non-terminal residue" evidence="2">
    <location>
        <position position="87"/>
    </location>
</feature>
<sequence length="87" mass="10034">MPRPATFPLFGHLPVEIRQLIWREYLSSYDADDGPAVYLYSKNLFLRHVDPEREDERYAGISHTPLVEVRPPPSLRVGTEARDATLQ</sequence>
<dbReference type="InterPro" id="IPR045518">
    <property type="entry name" value="2EXR"/>
</dbReference>
<accession>A0A8K0J9U0</accession>
<dbReference type="Pfam" id="PF20150">
    <property type="entry name" value="2EXR"/>
    <property type="match status" value="1"/>
</dbReference>
<evidence type="ECO:0000259" key="1">
    <source>
        <dbReference type="Pfam" id="PF20150"/>
    </source>
</evidence>
<proteinExistence type="predicted"/>
<name>A0A8K0J9U0_9HYPO</name>
<protein>
    <recommendedName>
        <fullName evidence="1">2EXR domain-containing protein</fullName>
    </recommendedName>
</protein>
<dbReference type="OrthoDB" id="3473305at2759"/>
<evidence type="ECO:0000313" key="3">
    <source>
        <dbReference type="Proteomes" id="UP000811619"/>
    </source>
</evidence>
<comment type="caution">
    <text evidence="2">The sequence shown here is derived from an EMBL/GenBank/DDBJ whole genome shotgun (WGS) entry which is preliminary data.</text>
</comment>
<reference evidence="2" key="1">
    <citation type="journal article" date="2020" name="bioRxiv">
        <title>Whole genome comparisons of ergot fungi reveals the divergence and evolution of species within the genus Claviceps are the result of varying mechanisms driving genome evolution and host range expansion.</title>
        <authorList>
            <person name="Wyka S.A."/>
            <person name="Mondo S.J."/>
            <person name="Liu M."/>
            <person name="Dettman J."/>
            <person name="Nalam V."/>
            <person name="Broders K.D."/>
        </authorList>
    </citation>
    <scope>NUCLEOTIDE SEQUENCE</scope>
    <source>
        <strain evidence="2">CCC 489</strain>
    </source>
</reference>
<gene>
    <name evidence="2" type="ORF">E4U42_000928</name>
</gene>
<dbReference type="AlphaFoldDB" id="A0A8K0J9U0"/>